<proteinExistence type="predicted"/>
<organism evidence="1 2">
    <name type="scientific">Pedobacter westerhofensis</name>
    <dbReference type="NCBI Taxonomy" id="425512"/>
    <lineage>
        <taxon>Bacteria</taxon>
        <taxon>Pseudomonadati</taxon>
        <taxon>Bacteroidota</taxon>
        <taxon>Sphingobacteriia</taxon>
        <taxon>Sphingobacteriales</taxon>
        <taxon>Sphingobacteriaceae</taxon>
        <taxon>Pedobacter</taxon>
    </lineage>
</organism>
<keyword evidence="2" id="KW-1185">Reference proteome</keyword>
<dbReference type="InterPro" id="IPR018490">
    <property type="entry name" value="cNMP-bd_dom_sf"/>
</dbReference>
<protein>
    <submittedName>
        <fullName evidence="1">cAMP-binding domain of CRP or a regulatory subunit of cAMP-dependent protein kinases</fullName>
    </submittedName>
</protein>
<dbReference type="SUPFAM" id="SSF51206">
    <property type="entry name" value="cAMP-binding domain-like"/>
    <property type="match status" value="1"/>
</dbReference>
<name>A0A521ECR2_9SPHI</name>
<dbReference type="RefSeq" id="WP_142529125.1">
    <property type="nucleotide sequence ID" value="NZ_CBCSJO010000007.1"/>
</dbReference>
<dbReference type="EMBL" id="FXTN01000007">
    <property type="protein sequence ID" value="SMO80970.1"/>
    <property type="molecule type" value="Genomic_DNA"/>
</dbReference>
<sequence>MMNHKLYDVLFGVNNLPDELKDVKKREALMEIIDENLLLSRRHKNELLLTPGNVSDQIFFLESGAARGFLYDDMGDEKLLYMWDEHQVICDCSSYFFAKPSNMFIQLTQDSTLLSLTRSNIAQITEKYPYVEIAINVILLNDIEYNRTRVIDFMTLTPAARYQKLLQIMPKADQKFSQRDIASYTGTTRQTIYRSKKA</sequence>
<dbReference type="OrthoDB" id="680421at2"/>
<reference evidence="1 2" key="1">
    <citation type="submission" date="2017-05" db="EMBL/GenBank/DDBJ databases">
        <authorList>
            <person name="Varghese N."/>
            <person name="Submissions S."/>
        </authorList>
    </citation>
    <scope>NUCLEOTIDE SEQUENCE [LARGE SCALE GENOMIC DNA]</scope>
    <source>
        <strain evidence="1 2">DSM 19036</strain>
    </source>
</reference>
<dbReference type="AlphaFoldDB" id="A0A521ECR2"/>
<evidence type="ECO:0000313" key="1">
    <source>
        <dbReference type="EMBL" id="SMO80970.1"/>
    </source>
</evidence>
<gene>
    <name evidence="1" type="ORF">SAMN06265348_107322</name>
</gene>
<dbReference type="Proteomes" id="UP000320300">
    <property type="component" value="Unassembled WGS sequence"/>
</dbReference>
<accession>A0A521ECR2</accession>
<dbReference type="Gene3D" id="2.60.120.10">
    <property type="entry name" value="Jelly Rolls"/>
    <property type="match status" value="1"/>
</dbReference>
<evidence type="ECO:0000313" key="2">
    <source>
        <dbReference type="Proteomes" id="UP000320300"/>
    </source>
</evidence>
<dbReference type="InterPro" id="IPR014710">
    <property type="entry name" value="RmlC-like_jellyroll"/>
</dbReference>